<dbReference type="PANTHER" id="PTHR43483">
    <property type="entry name" value="MEMBRANE TRANSPORTER PROTEIN HI_0806-RELATED"/>
    <property type="match status" value="1"/>
</dbReference>
<dbReference type="Proteomes" id="UP000199245">
    <property type="component" value="Unassembled WGS sequence"/>
</dbReference>
<feature type="transmembrane region" description="Helical" evidence="5">
    <location>
        <begin position="208"/>
        <end position="227"/>
    </location>
</feature>
<feature type="transmembrane region" description="Helical" evidence="5">
    <location>
        <begin position="143"/>
        <end position="176"/>
    </location>
</feature>
<dbReference type="PANTHER" id="PTHR43483:SF3">
    <property type="entry name" value="MEMBRANE TRANSPORTER PROTEIN HI_0806-RELATED"/>
    <property type="match status" value="1"/>
</dbReference>
<evidence type="ECO:0000256" key="4">
    <source>
        <dbReference type="ARBA" id="ARBA00023136"/>
    </source>
</evidence>
<keyword evidence="4 5" id="KW-0472">Membrane</keyword>
<feature type="transmembrane region" description="Helical" evidence="5">
    <location>
        <begin position="75"/>
        <end position="96"/>
    </location>
</feature>
<name>A0A1G6KHP3_9BRAD</name>
<feature type="transmembrane region" description="Helical" evidence="5">
    <location>
        <begin position="103"/>
        <end position="123"/>
    </location>
</feature>
<dbReference type="Pfam" id="PF01925">
    <property type="entry name" value="TauE"/>
    <property type="match status" value="1"/>
</dbReference>
<dbReference type="AlphaFoldDB" id="A0A1G6KHP3"/>
<evidence type="ECO:0000256" key="5">
    <source>
        <dbReference type="RuleBase" id="RU363041"/>
    </source>
</evidence>
<evidence type="ECO:0000313" key="6">
    <source>
        <dbReference type="EMBL" id="SDC30622.1"/>
    </source>
</evidence>
<proteinExistence type="inferred from homology"/>
<dbReference type="EMBL" id="FMZW01000002">
    <property type="protein sequence ID" value="SDC30622.1"/>
    <property type="molecule type" value="Genomic_DNA"/>
</dbReference>
<dbReference type="GO" id="GO:0005886">
    <property type="term" value="C:plasma membrane"/>
    <property type="evidence" value="ECO:0007669"/>
    <property type="project" value="UniProtKB-SubCell"/>
</dbReference>
<evidence type="ECO:0000256" key="2">
    <source>
        <dbReference type="ARBA" id="ARBA00022692"/>
    </source>
</evidence>
<gene>
    <name evidence="6" type="ORF">SAMN05216337_1002102</name>
</gene>
<keyword evidence="5" id="KW-1003">Cell membrane</keyword>
<comment type="similarity">
    <text evidence="5">Belongs to the 4-toluene sulfonate uptake permease (TSUP) (TC 2.A.102) family.</text>
</comment>
<protein>
    <recommendedName>
        <fullName evidence="5">Probable membrane transporter protein</fullName>
    </recommendedName>
</protein>
<reference evidence="6 7" key="1">
    <citation type="submission" date="2016-10" db="EMBL/GenBank/DDBJ databases">
        <authorList>
            <person name="de Groot N.N."/>
        </authorList>
    </citation>
    <scope>NUCLEOTIDE SEQUENCE [LARGE SCALE GENOMIC DNA]</scope>
    <source>
        <strain evidence="6 7">R5</strain>
    </source>
</reference>
<dbReference type="RefSeq" id="WP_092078669.1">
    <property type="nucleotide sequence ID" value="NZ_FMZW01000002.1"/>
</dbReference>
<accession>A0A1G6KHP3</accession>
<keyword evidence="3 5" id="KW-1133">Transmembrane helix</keyword>
<evidence type="ECO:0000256" key="3">
    <source>
        <dbReference type="ARBA" id="ARBA00022989"/>
    </source>
</evidence>
<evidence type="ECO:0000313" key="7">
    <source>
        <dbReference type="Proteomes" id="UP000199245"/>
    </source>
</evidence>
<keyword evidence="2 5" id="KW-0812">Transmembrane</keyword>
<feature type="transmembrane region" description="Helical" evidence="5">
    <location>
        <begin position="239"/>
        <end position="256"/>
    </location>
</feature>
<sequence length="260" mass="26873">MIIHDLLAGIGTGLAGGLTAGLLGVSPGGGLVVFSVLLLGAGQRVAQGISLVAQVPPTSLTGIRRYWQSGNRTPLRWIALLTVGFVAGGAAGALAANHVVESALRWTYVAYLVVPDAMLILRGGRDEAKHDDKVTAREISWPALLLVGLLAGLSSGFLGIGGGLATVVGLSAVLGISQHQAQMASLAMSLIPTTIPSAWIYWSEGSLASWPVLAGVIVGLLAGTDLGARAANRIDRARLRSAMIVFVSLMAVYMTFKALW</sequence>
<organism evidence="6 7">
    <name type="scientific">Bradyrhizobium brasilense</name>
    <dbReference type="NCBI Taxonomy" id="1419277"/>
    <lineage>
        <taxon>Bacteria</taxon>
        <taxon>Pseudomonadati</taxon>
        <taxon>Pseudomonadota</taxon>
        <taxon>Alphaproteobacteria</taxon>
        <taxon>Hyphomicrobiales</taxon>
        <taxon>Nitrobacteraceae</taxon>
        <taxon>Bradyrhizobium</taxon>
    </lineage>
</organism>
<comment type="subcellular location">
    <subcellularLocation>
        <location evidence="5">Cell membrane</location>
        <topology evidence="5">Multi-pass membrane protein</topology>
    </subcellularLocation>
    <subcellularLocation>
        <location evidence="1">Membrane</location>
        <topology evidence="1">Multi-pass membrane protein</topology>
    </subcellularLocation>
</comment>
<evidence type="ECO:0000256" key="1">
    <source>
        <dbReference type="ARBA" id="ARBA00004141"/>
    </source>
</evidence>
<dbReference type="InterPro" id="IPR002781">
    <property type="entry name" value="TM_pro_TauE-like"/>
</dbReference>